<feature type="region of interest" description="Disordered" evidence="1">
    <location>
        <begin position="1"/>
        <end position="34"/>
    </location>
</feature>
<dbReference type="OrthoDB" id="337038at2759"/>
<dbReference type="InterPro" id="IPR014044">
    <property type="entry name" value="CAP_dom"/>
</dbReference>
<keyword evidence="5" id="KW-1185">Reference proteome</keyword>
<feature type="compositionally biased region" description="Basic residues" evidence="1">
    <location>
        <begin position="11"/>
        <end position="31"/>
    </location>
</feature>
<dbReference type="Pfam" id="PF00188">
    <property type="entry name" value="CAP"/>
    <property type="match status" value="2"/>
</dbReference>
<dbReference type="EMBL" id="FN654809">
    <property type="protein sequence ID" value="CBY36610.1"/>
    <property type="molecule type" value="Genomic_DNA"/>
</dbReference>
<dbReference type="PROSITE" id="PS01010">
    <property type="entry name" value="CRISP_2"/>
    <property type="match status" value="1"/>
</dbReference>
<name>E4XS66_OIKDI</name>
<dbReference type="InterPro" id="IPR001283">
    <property type="entry name" value="CRISP-related"/>
</dbReference>
<dbReference type="InterPro" id="IPR018244">
    <property type="entry name" value="Allrgn_V5/Tpx1_CS"/>
</dbReference>
<dbReference type="InParanoid" id="E4XS66"/>
<dbReference type="InterPro" id="IPR035940">
    <property type="entry name" value="CAP_sf"/>
</dbReference>
<protein>
    <recommendedName>
        <fullName evidence="2">SCP domain-containing protein</fullName>
    </recommendedName>
</protein>
<dbReference type="EMBL" id="FN653131">
    <property type="protein sequence ID" value="CBY12614.1"/>
    <property type="molecule type" value="Genomic_DNA"/>
</dbReference>
<feature type="domain" description="SCP" evidence="2">
    <location>
        <begin position="6"/>
        <end position="142"/>
    </location>
</feature>
<reference evidence="3" key="1">
    <citation type="journal article" date="2010" name="Science">
        <title>Plasticity of animal genome architecture unmasked by rapid evolution of a pelagic tunicate.</title>
        <authorList>
            <person name="Denoeud F."/>
            <person name="Henriet S."/>
            <person name="Mungpakdee S."/>
            <person name="Aury J.M."/>
            <person name="Da Silva C."/>
            <person name="Brinkmann H."/>
            <person name="Mikhaleva J."/>
            <person name="Olsen L.C."/>
            <person name="Jubin C."/>
            <person name="Canestro C."/>
            <person name="Bouquet J.M."/>
            <person name="Danks G."/>
            <person name="Poulain J."/>
            <person name="Campsteijn C."/>
            <person name="Adamski M."/>
            <person name="Cross I."/>
            <person name="Yadetie F."/>
            <person name="Muffato M."/>
            <person name="Louis A."/>
            <person name="Butcher S."/>
            <person name="Tsagkogeorga G."/>
            <person name="Konrad A."/>
            <person name="Singh S."/>
            <person name="Jensen M.F."/>
            <person name="Cong E.H."/>
            <person name="Eikeseth-Otteraa H."/>
            <person name="Noel B."/>
            <person name="Anthouard V."/>
            <person name="Porcel B.M."/>
            <person name="Kachouri-Lafond R."/>
            <person name="Nishino A."/>
            <person name="Ugolini M."/>
            <person name="Chourrout P."/>
            <person name="Nishida H."/>
            <person name="Aasland R."/>
            <person name="Huzurbazar S."/>
            <person name="Westhof E."/>
            <person name="Delsuc F."/>
            <person name="Lehrach H."/>
            <person name="Reinhardt R."/>
            <person name="Weissenbach J."/>
            <person name="Roy S.W."/>
            <person name="Artiguenave F."/>
            <person name="Postlethwait J.H."/>
            <person name="Manak J.R."/>
            <person name="Thompson E.M."/>
            <person name="Jaillon O."/>
            <person name="Du Pasquier L."/>
            <person name="Boudinot P."/>
            <person name="Liberles D.A."/>
            <person name="Volff J.N."/>
            <person name="Philippe H."/>
            <person name="Lenhard B."/>
            <person name="Roest Crollius H."/>
            <person name="Wincker P."/>
            <person name="Chourrout D."/>
        </authorList>
    </citation>
    <scope>NUCLEOTIDE SEQUENCE [LARGE SCALE GENOMIC DNA]</scope>
</reference>
<sequence length="422" mass="48197">MEQAHEFKRDLLRRHNQRRKEHSARRLRKSKSLSDAAQRWADKLLHEGKYEPSNIPNVGENIEYKFIRDVKKNLPKGSEISELWYSGVKKFDYDAEQYCTGAGKFSQMVWKATKYIGIGIAWNTLGKVVIVVNYKPAGNVAGAFHQNVSNPIAISGDVFYSDDSDTGSETEVEEEEECENLINANVTEDFGTENDGTRFKRTITTKQFLIPVRNGEMMRTIKRTRITYLTKTNLAEDFLTQLENLNYELPRSTPNQLSEQDENEIVKIVKKQNDFRGVFKLAHLERSGQLDLLAAYWANRLLENNPGATTHLIGNPECQRLKVGETIVAEQLPAHMPIDGEKMVDSWFQSRVHYNTSNHEFVPAAGSFTQMLWRDTKEIGIAVARNKNGKAVIVCNYYPPGNIRNEFEQNVPVAVPPEKKLK</sequence>
<evidence type="ECO:0000256" key="1">
    <source>
        <dbReference type="SAM" id="MobiDB-lite"/>
    </source>
</evidence>
<dbReference type="PRINTS" id="PR00837">
    <property type="entry name" value="V5TPXLIKE"/>
</dbReference>
<proteinExistence type="predicted"/>
<feature type="domain" description="SCP" evidence="2">
    <location>
        <begin position="263"/>
        <end position="405"/>
    </location>
</feature>
<accession>E4XS66</accession>
<dbReference type="FunFam" id="3.40.33.10:FF:000010">
    <property type="entry name" value="Predicted protein"/>
    <property type="match status" value="1"/>
</dbReference>
<dbReference type="Proteomes" id="UP000001307">
    <property type="component" value="Unassembled WGS sequence"/>
</dbReference>
<evidence type="ECO:0000313" key="3">
    <source>
        <dbReference type="EMBL" id="CBY12614.1"/>
    </source>
</evidence>
<dbReference type="Proteomes" id="UP000011014">
    <property type="component" value="Unassembled WGS sequence"/>
</dbReference>
<gene>
    <name evidence="3" type="ORF">GSOID_T00002017001</name>
    <name evidence="4" type="ORF">GSOID_T00029629001</name>
</gene>
<dbReference type="CDD" id="cd05382">
    <property type="entry name" value="CAP_GAPR1-like"/>
    <property type="match status" value="1"/>
</dbReference>
<dbReference type="InterPro" id="IPR034113">
    <property type="entry name" value="SCP_GAPR1-like"/>
</dbReference>
<feature type="compositionally biased region" description="Basic and acidic residues" evidence="1">
    <location>
        <begin position="1"/>
        <end position="10"/>
    </location>
</feature>
<evidence type="ECO:0000313" key="4">
    <source>
        <dbReference type="EMBL" id="CBY36610.1"/>
    </source>
</evidence>
<dbReference type="Gene3D" id="3.40.33.10">
    <property type="entry name" value="CAP"/>
    <property type="match status" value="2"/>
</dbReference>
<dbReference type="SMART" id="SM00198">
    <property type="entry name" value="SCP"/>
    <property type="match status" value="2"/>
</dbReference>
<dbReference type="SUPFAM" id="SSF55797">
    <property type="entry name" value="PR-1-like"/>
    <property type="match status" value="2"/>
</dbReference>
<organism evidence="3">
    <name type="scientific">Oikopleura dioica</name>
    <name type="common">Tunicate</name>
    <dbReference type="NCBI Taxonomy" id="34765"/>
    <lineage>
        <taxon>Eukaryota</taxon>
        <taxon>Metazoa</taxon>
        <taxon>Chordata</taxon>
        <taxon>Tunicata</taxon>
        <taxon>Appendicularia</taxon>
        <taxon>Copelata</taxon>
        <taxon>Oikopleuridae</taxon>
        <taxon>Oikopleura</taxon>
    </lineage>
</organism>
<dbReference type="GO" id="GO:0005576">
    <property type="term" value="C:extracellular region"/>
    <property type="evidence" value="ECO:0007669"/>
    <property type="project" value="InterPro"/>
</dbReference>
<evidence type="ECO:0000313" key="5">
    <source>
        <dbReference type="Proteomes" id="UP000001307"/>
    </source>
</evidence>
<dbReference type="AlphaFoldDB" id="E4XS66"/>
<evidence type="ECO:0000259" key="2">
    <source>
        <dbReference type="SMART" id="SM00198"/>
    </source>
</evidence>
<dbReference type="PANTHER" id="PTHR10334">
    <property type="entry name" value="CYSTEINE-RICH SECRETORY PROTEIN-RELATED"/>
    <property type="match status" value="1"/>
</dbReference>